<sequence>MKPRAASSCKPPEGEDIQPSDENFNRNFLDVQVHSEQESPRADSDVGVHVHQNRKATLEDSNEGDLADCIVDIALKGKDTVLDIDTWEANNPLALVDYVEDLYGYYRTTEGAERNWQRKLEFGRGVKSASRIEGR</sequence>
<name>A0ABD1NIJ6_9FABA</name>
<protein>
    <submittedName>
        <fullName evidence="2">Uncharacterized protein</fullName>
    </submittedName>
</protein>
<keyword evidence="3" id="KW-1185">Reference proteome</keyword>
<reference evidence="2 3" key="1">
    <citation type="submission" date="2024-08" db="EMBL/GenBank/DDBJ databases">
        <title>Insights into the chromosomal genome structure of Flemingia macrophylla.</title>
        <authorList>
            <person name="Ding Y."/>
            <person name="Zhao Y."/>
            <person name="Bi W."/>
            <person name="Wu M."/>
            <person name="Zhao G."/>
            <person name="Gong Y."/>
            <person name="Li W."/>
            <person name="Zhang P."/>
        </authorList>
    </citation>
    <scope>NUCLEOTIDE SEQUENCE [LARGE SCALE GENOMIC DNA]</scope>
    <source>
        <strain evidence="2">DYQJB</strain>
        <tissue evidence="2">Leaf</tissue>
    </source>
</reference>
<comment type="caution">
    <text evidence="2">The sequence shown here is derived from an EMBL/GenBank/DDBJ whole genome shotgun (WGS) entry which is preliminary data.</text>
</comment>
<accession>A0ABD1NIJ6</accession>
<evidence type="ECO:0000256" key="1">
    <source>
        <dbReference type="SAM" id="MobiDB-lite"/>
    </source>
</evidence>
<proteinExistence type="predicted"/>
<evidence type="ECO:0000313" key="2">
    <source>
        <dbReference type="EMBL" id="KAL2347373.1"/>
    </source>
</evidence>
<evidence type="ECO:0000313" key="3">
    <source>
        <dbReference type="Proteomes" id="UP001603857"/>
    </source>
</evidence>
<gene>
    <name evidence="2" type="ORF">Fmac_001373</name>
</gene>
<dbReference type="Proteomes" id="UP001603857">
    <property type="component" value="Unassembled WGS sequence"/>
</dbReference>
<dbReference type="EMBL" id="JBGMDY010000001">
    <property type="protein sequence ID" value="KAL2347373.1"/>
    <property type="molecule type" value="Genomic_DNA"/>
</dbReference>
<feature type="region of interest" description="Disordered" evidence="1">
    <location>
        <begin position="1"/>
        <end position="25"/>
    </location>
</feature>
<organism evidence="2 3">
    <name type="scientific">Flemingia macrophylla</name>
    <dbReference type="NCBI Taxonomy" id="520843"/>
    <lineage>
        <taxon>Eukaryota</taxon>
        <taxon>Viridiplantae</taxon>
        <taxon>Streptophyta</taxon>
        <taxon>Embryophyta</taxon>
        <taxon>Tracheophyta</taxon>
        <taxon>Spermatophyta</taxon>
        <taxon>Magnoliopsida</taxon>
        <taxon>eudicotyledons</taxon>
        <taxon>Gunneridae</taxon>
        <taxon>Pentapetalae</taxon>
        <taxon>rosids</taxon>
        <taxon>fabids</taxon>
        <taxon>Fabales</taxon>
        <taxon>Fabaceae</taxon>
        <taxon>Papilionoideae</taxon>
        <taxon>50 kb inversion clade</taxon>
        <taxon>NPAAA clade</taxon>
        <taxon>indigoferoid/millettioid clade</taxon>
        <taxon>Phaseoleae</taxon>
        <taxon>Flemingia</taxon>
    </lineage>
</organism>
<dbReference type="AlphaFoldDB" id="A0ABD1NIJ6"/>